<protein>
    <recommendedName>
        <fullName evidence="4">B box-type domain-containing protein</fullName>
    </recommendedName>
</protein>
<feature type="coiled-coil region" evidence="1">
    <location>
        <begin position="146"/>
        <end position="173"/>
    </location>
</feature>
<accession>A0AAD2FT96</accession>
<evidence type="ECO:0000313" key="2">
    <source>
        <dbReference type="EMBL" id="CAJ1951152.1"/>
    </source>
</evidence>
<keyword evidence="3" id="KW-1185">Reference proteome</keyword>
<sequence length="193" mass="22013">MLPHYQYKHYYDQLCDCCEDAMVTLDERQEEGGECGGCEKTMCEDCHEGQQCGRCDVTFCNSCVISCEFCDDELFCGHCLEDHQQNCTTCEKTMCEDCRACDLCDENCCADCVDVCKFCNDEFLCVSCLEDHQQNCTPLTRIIGKLDKLDKSLEHKESEKARLRRRLGEINQDIDGILAQKASAERSLEKLVT</sequence>
<keyword evidence="1" id="KW-0175">Coiled coil</keyword>
<dbReference type="AlphaFoldDB" id="A0AAD2FT96"/>
<comment type="caution">
    <text evidence="2">The sequence shown here is derived from an EMBL/GenBank/DDBJ whole genome shotgun (WGS) entry which is preliminary data.</text>
</comment>
<dbReference type="Proteomes" id="UP001295423">
    <property type="component" value="Unassembled WGS sequence"/>
</dbReference>
<reference evidence="2" key="1">
    <citation type="submission" date="2023-08" db="EMBL/GenBank/DDBJ databases">
        <authorList>
            <person name="Audoor S."/>
            <person name="Bilcke G."/>
        </authorList>
    </citation>
    <scope>NUCLEOTIDE SEQUENCE</scope>
</reference>
<evidence type="ECO:0000313" key="3">
    <source>
        <dbReference type="Proteomes" id="UP001295423"/>
    </source>
</evidence>
<proteinExistence type="predicted"/>
<evidence type="ECO:0000256" key="1">
    <source>
        <dbReference type="SAM" id="Coils"/>
    </source>
</evidence>
<organism evidence="2 3">
    <name type="scientific">Cylindrotheca closterium</name>
    <dbReference type="NCBI Taxonomy" id="2856"/>
    <lineage>
        <taxon>Eukaryota</taxon>
        <taxon>Sar</taxon>
        <taxon>Stramenopiles</taxon>
        <taxon>Ochrophyta</taxon>
        <taxon>Bacillariophyta</taxon>
        <taxon>Bacillariophyceae</taxon>
        <taxon>Bacillariophycidae</taxon>
        <taxon>Bacillariales</taxon>
        <taxon>Bacillariaceae</taxon>
        <taxon>Cylindrotheca</taxon>
    </lineage>
</organism>
<gene>
    <name evidence="2" type="ORF">CYCCA115_LOCUS12931</name>
</gene>
<evidence type="ECO:0008006" key="4">
    <source>
        <dbReference type="Google" id="ProtNLM"/>
    </source>
</evidence>
<dbReference type="EMBL" id="CAKOGP040001781">
    <property type="protein sequence ID" value="CAJ1951152.1"/>
    <property type="molecule type" value="Genomic_DNA"/>
</dbReference>
<name>A0AAD2FT96_9STRA</name>